<dbReference type="GO" id="GO:0046872">
    <property type="term" value="F:metal ion binding"/>
    <property type="evidence" value="ECO:0007669"/>
    <property type="project" value="UniProtKB-KW"/>
</dbReference>
<keyword evidence="6" id="KW-0862">Zinc</keyword>
<keyword evidence="8" id="KW-0732">Signal</keyword>
<keyword evidence="12" id="KW-1185">Reference proteome</keyword>
<dbReference type="EMBL" id="VOEJ01000004">
    <property type="protein sequence ID" value="TWR29373.1"/>
    <property type="molecule type" value="Genomic_DNA"/>
</dbReference>
<organism evidence="11 12">
    <name type="scientific">Mucilaginibacter pallidiroseus</name>
    <dbReference type="NCBI Taxonomy" id="2599295"/>
    <lineage>
        <taxon>Bacteria</taxon>
        <taxon>Pseudomonadati</taxon>
        <taxon>Bacteroidota</taxon>
        <taxon>Sphingobacteriia</taxon>
        <taxon>Sphingobacteriales</taxon>
        <taxon>Sphingobacteriaceae</taxon>
        <taxon>Mucilaginibacter</taxon>
    </lineage>
</organism>
<comment type="similarity">
    <text evidence="2">Belongs to the peptidase M13 family.</text>
</comment>
<dbReference type="InterPro" id="IPR042089">
    <property type="entry name" value="Peptidase_M13_dom_2"/>
</dbReference>
<reference evidence="11 12" key="1">
    <citation type="submission" date="2019-07" db="EMBL/GenBank/DDBJ databases">
        <authorList>
            <person name="Kim J."/>
        </authorList>
    </citation>
    <scope>NUCLEOTIDE SEQUENCE [LARGE SCALE GENOMIC DNA]</scope>
    <source>
        <strain evidence="12">dk17</strain>
    </source>
</reference>
<dbReference type="InterPro" id="IPR018497">
    <property type="entry name" value="Peptidase_M13_C"/>
</dbReference>
<dbReference type="PROSITE" id="PS51885">
    <property type="entry name" value="NEPRILYSIN"/>
    <property type="match status" value="1"/>
</dbReference>
<evidence type="ECO:0000313" key="12">
    <source>
        <dbReference type="Proteomes" id="UP000320042"/>
    </source>
</evidence>
<keyword evidence="7" id="KW-0482">Metalloprotease</keyword>
<dbReference type="PANTHER" id="PTHR11733:SF167">
    <property type="entry name" value="FI17812P1-RELATED"/>
    <property type="match status" value="1"/>
</dbReference>
<dbReference type="GO" id="GO:0005886">
    <property type="term" value="C:plasma membrane"/>
    <property type="evidence" value="ECO:0007669"/>
    <property type="project" value="TreeGrafter"/>
</dbReference>
<evidence type="ECO:0000256" key="8">
    <source>
        <dbReference type="SAM" id="SignalP"/>
    </source>
</evidence>
<dbReference type="GO" id="GO:0016485">
    <property type="term" value="P:protein processing"/>
    <property type="evidence" value="ECO:0007669"/>
    <property type="project" value="TreeGrafter"/>
</dbReference>
<feature type="domain" description="Peptidase M13 N-terminal" evidence="10">
    <location>
        <begin position="52"/>
        <end position="432"/>
    </location>
</feature>
<sequence>MKLKFNNLMLAGALCLSVSAFAADGGKPGKKSAGDPPKKFIDPANMDMSVKPGDDFFEYANGGWLKQNAIPAKQTRWGSFNILRQENTDRLLNLLKEVSATKGQTKGSLKQRVGDLYASGMDSLAIEKKGYTPIQADLARIDKINSIDGVVNELVYDRMNGLGSPLFGFGVGQDDKHVERYIVNLRQGGTSLPDRDNYLKDDARSKKIQDAFKTYATALFALTGSSADEAAKNANTVYELEKALAKSQLSRVAQRDPNVTYNKFSVADFSKTTPHLNWVKLLPMLKVAGQDTIIVGQPTFFKDIDGMLASTPVADWKTYLKWNVLKSAASALSSPFVKANFAYSSALSGQKVQTPRDERMSGLVDGSLGELLGQLYVEKYFTPAAKKYMVDLVNNLKVTLGDRIKRLDWMSDATKQRALKKLNAFSVKIGYPDKWEDYAGIVINRDDYYGNLKTISKWRYNYNVTRLGKPVDKTRWGMTPPTVNAYYNPVNNEIAFPAGILQFPFFDFGADDAINYGGIGAVIGHEMTHGFDDQGRQYDADGTLRDWWTKEDADKFKGRADQVVNQYNAFTVLDTMHVNGKLTLGENLADLGGLNVAYEAFKKTKQGKSNTKIDGFTPDQRFFLSWAQVWRSAQRPESAAQRILTDPHSPEEFRTNAPVVNMDAWYAAFDVKPGDKMYKKPEERIKVW</sequence>
<dbReference type="PRINTS" id="PR00786">
    <property type="entry name" value="NEPRILYSIN"/>
</dbReference>
<evidence type="ECO:0000256" key="2">
    <source>
        <dbReference type="ARBA" id="ARBA00007357"/>
    </source>
</evidence>
<dbReference type="OrthoDB" id="9775677at2"/>
<dbReference type="Pfam" id="PF01431">
    <property type="entry name" value="Peptidase_M13"/>
    <property type="match status" value="1"/>
</dbReference>
<dbReference type="InterPro" id="IPR024079">
    <property type="entry name" value="MetalloPept_cat_dom_sf"/>
</dbReference>
<keyword evidence="5" id="KW-0378">Hydrolase</keyword>
<evidence type="ECO:0000259" key="10">
    <source>
        <dbReference type="Pfam" id="PF05649"/>
    </source>
</evidence>
<comment type="cofactor">
    <cofactor evidence="1">
        <name>Zn(2+)</name>
        <dbReference type="ChEBI" id="CHEBI:29105"/>
    </cofactor>
</comment>
<gene>
    <name evidence="11" type="ORF">FPZ43_10485</name>
</gene>
<dbReference type="Proteomes" id="UP000320042">
    <property type="component" value="Unassembled WGS sequence"/>
</dbReference>
<dbReference type="InterPro" id="IPR000718">
    <property type="entry name" value="Peptidase_M13"/>
</dbReference>
<evidence type="ECO:0000256" key="1">
    <source>
        <dbReference type="ARBA" id="ARBA00001947"/>
    </source>
</evidence>
<dbReference type="PANTHER" id="PTHR11733">
    <property type="entry name" value="ZINC METALLOPROTEASE FAMILY M13 NEPRILYSIN-RELATED"/>
    <property type="match status" value="1"/>
</dbReference>
<dbReference type="CDD" id="cd08662">
    <property type="entry name" value="M13"/>
    <property type="match status" value="1"/>
</dbReference>
<evidence type="ECO:0000313" key="11">
    <source>
        <dbReference type="EMBL" id="TWR29373.1"/>
    </source>
</evidence>
<keyword evidence="4" id="KW-0479">Metal-binding</keyword>
<keyword evidence="3" id="KW-0645">Protease</keyword>
<evidence type="ECO:0000256" key="6">
    <source>
        <dbReference type="ARBA" id="ARBA00022833"/>
    </source>
</evidence>
<dbReference type="RefSeq" id="WP_146381862.1">
    <property type="nucleotide sequence ID" value="NZ_VOEJ01000004.1"/>
</dbReference>
<feature type="signal peptide" evidence="8">
    <location>
        <begin position="1"/>
        <end position="22"/>
    </location>
</feature>
<evidence type="ECO:0000256" key="5">
    <source>
        <dbReference type="ARBA" id="ARBA00022801"/>
    </source>
</evidence>
<dbReference type="InterPro" id="IPR008753">
    <property type="entry name" value="Peptidase_M13_N"/>
</dbReference>
<dbReference type="GO" id="GO:0004222">
    <property type="term" value="F:metalloendopeptidase activity"/>
    <property type="evidence" value="ECO:0007669"/>
    <property type="project" value="InterPro"/>
</dbReference>
<evidence type="ECO:0000259" key="9">
    <source>
        <dbReference type="Pfam" id="PF01431"/>
    </source>
</evidence>
<dbReference type="Gene3D" id="3.40.390.10">
    <property type="entry name" value="Collagenase (Catalytic Domain)"/>
    <property type="match status" value="1"/>
</dbReference>
<evidence type="ECO:0000256" key="4">
    <source>
        <dbReference type="ARBA" id="ARBA00022723"/>
    </source>
</evidence>
<dbReference type="AlphaFoldDB" id="A0A563UDL1"/>
<dbReference type="SUPFAM" id="SSF55486">
    <property type="entry name" value="Metalloproteases ('zincins'), catalytic domain"/>
    <property type="match status" value="1"/>
</dbReference>
<comment type="caution">
    <text evidence="11">The sequence shown here is derived from an EMBL/GenBank/DDBJ whole genome shotgun (WGS) entry which is preliminary data.</text>
</comment>
<accession>A0A563UDL1</accession>
<protein>
    <submittedName>
        <fullName evidence="11">M13 family metallopeptidase</fullName>
    </submittedName>
</protein>
<name>A0A563UDL1_9SPHI</name>
<evidence type="ECO:0000256" key="3">
    <source>
        <dbReference type="ARBA" id="ARBA00022670"/>
    </source>
</evidence>
<feature type="domain" description="Peptidase M13 C-terminal" evidence="9">
    <location>
        <begin position="484"/>
        <end position="685"/>
    </location>
</feature>
<dbReference type="Gene3D" id="1.10.1380.10">
    <property type="entry name" value="Neutral endopeptidase , domain2"/>
    <property type="match status" value="1"/>
</dbReference>
<proteinExistence type="inferred from homology"/>
<feature type="chain" id="PRO_5022064129" evidence="8">
    <location>
        <begin position="23"/>
        <end position="688"/>
    </location>
</feature>
<dbReference type="Pfam" id="PF05649">
    <property type="entry name" value="Peptidase_M13_N"/>
    <property type="match status" value="1"/>
</dbReference>
<evidence type="ECO:0000256" key="7">
    <source>
        <dbReference type="ARBA" id="ARBA00023049"/>
    </source>
</evidence>